<dbReference type="EMBL" id="CYXT01000019">
    <property type="protein sequence ID" value="CUN05895.1"/>
    <property type="molecule type" value="Genomic_DNA"/>
</dbReference>
<accession>A0A173TVM9</accession>
<proteinExistence type="predicted"/>
<dbReference type="Proteomes" id="UP000095598">
    <property type="component" value="Unassembled WGS sequence"/>
</dbReference>
<evidence type="ECO:0000313" key="2">
    <source>
        <dbReference type="Proteomes" id="UP000095598"/>
    </source>
</evidence>
<protein>
    <submittedName>
        <fullName evidence="1">Uncharacterized protein</fullName>
    </submittedName>
</protein>
<dbReference type="AlphaFoldDB" id="A0A173TVM9"/>
<organism evidence="1 2">
    <name type="scientific">Anaerostipes hadrus</name>
    <dbReference type="NCBI Taxonomy" id="649756"/>
    <lineage>
        <taxon>Bacteria</taxon>
        <taxon>Bacillati</taxon>
        <taxon>Bacillota</taxon>
        <taxon>Clostridia</taxon>
        <taxon>Lachnospirales</taxon>
        <taxon>Lachnospiraceae</taxon>
        <taxon>Anaerostipes</taxon>
    </lineage>
</organism>
<reference evidence="1 2" key="1">
    <citation type="submission" date="2015-09" db="EMBL/GenBank/DDBJ databases">
        <authorList>
            <consortium name="Pathogen Informatics"/>
        </authorList>
    </citation>
    <scope>NUCLEOTIDE SEQUENCE [LARGE SCALE GENOMIC DNA]</scope>
    <source>
        <strain evidence="1 2">2789STDY5608868</strain>
    </source>
</reference>
<name>A0A173TVM9_ANAHA</name>
<evidence type="ECO:0000313" key="1">
    <source>
        <dbReference type="EMBL" id="CUN05895.1"/>
    </source>
</evidence>
<gene>
    <name evidence="1" type="ORF">ERS852425_02329</name>
</gene>
<sequence length="235" mass="27319">MVMIYFQDHHLLFTMRTDQRIIAKRRKDRSTPPVKTTESMPFFFRNSEMEFFINGTMSGIKAAITDHLEMFFRDVPDKAFDKIHDRNGFLNVLIIFVTIVMERDKITGIRIDPGSGNDRATKIPANIFGNSLRVTTVGFGINIEAVFMFQITTGRNFFKRRTDAEQHFLEESSTESIAKESIVEMRDITPESIITVTAFRDETMDMRIPFKIPAESMQDHDKTRGKVFVFVHFRE</sequence>